<accession>A0A0U4X5M0</accession>
<name>A0A0U4X5M0_9PSED</name>
<evidence type="ECO:0000259" key="3">
    <source>
        <dbReference type="PROSITE" id="PS51371"/>
    </source>
</evidence>
<feature type="domain" description="CBS" evidence="3">
    <location>
        <begin position="10"/>
        <end position="68"/>
    </location>
</feature>
<dbReference type="InterPro" id="IPR051257">
    <property type="entry name" value="Diverse_CBS-Domain"/>
</dbReference>
<dbReference type="RefSeq" id="WP_059316778.1">
    <property type="nucleotide sequence ID" value="NZ_CP013987.1"/>
</dbReference>
<proteinExistence type="predicted"/>
<evidence type="ECO:0000256" key="2">
    <source>
        <dbReference type="PROSITE-ProRule" id="PRU00703"/>
    </source>
</evidence>
<evidence type="ECO:0000313" key="4">
    <source>
        <dbReference type="EMBL" id="ALZ86740.1"/>
    </source>
</evidence>
<keyword evidence="1 2" id="KW-0129">CBS domain</keyword>
<organism evidence="4 5">
    <name type="scientific">Pseudomonas oryzihabitans</name>
    <dbReference type="NCBI Taxonomy" id="47885"/>
    <lineage>
        <taxon>Bacteria</taxon>
        <taxon>Pseudomonadati</taxon>
        <taxon>Pseudomonadota</taxon>
        <taxon>Gammaproteobacteria</taxon>
        <taxon>Pseudomonadales</taxon>
        <taxon>Pseudomonadaceae</taxon>
        <taxon>Pseudomonas</taxon>
    </lineage>
</organism>
<dbReference type="SMART" id="SM00116">
    <property type="entry name" value="CBS"/>
    <property type="match status" value="2"/>
</dbReference>
<dbReference type="Proteomes" id="UP000064137">
    <property type="component" value="Chromosome"/>
</dbReference>
<dbReference type="OrthoDB" id="9807125at2"/>
<dbReference type="Gene3D" id="3.10.580.10">
    <property type="entry name" value="CBS-domain"/>
    <property type="match status" value="1"/>
</dbReference>
<evidence type="ECO:0000313" key="5">
    <source>
        <dbReference type="Proteomes" id="UP000064137"/>
    </source>
</evidence>
<dbReference type="EMBL" id="CP013987">
    <property type="protein sequence ID" value="ALZ86740.1"/>
    <property type="molecule type" value="Genomic_DNA"/>
</dbReference>
<dbReference type="PANTHER" id="PTHR43080:SF2">
    <property type="entry name" value="CBS DOMAIN-CONTAINING PROTEIN"/>
    <property type="match status" value="1"/>
</dbReference>
<protein>
    <submittedName>
        <fullName evidence="4">Histidine kinase</fullName>
    </submittedName>
</protein>
<dbReference type="InterPro" id="IPR044725">
    <property type="entry name" value="CBSX3_CBS_dom"/>
</dbReference>
<dbReference type="PANTHER" id="PTHR43080">
    <property type="entry name" value="CBS DOMAIN-CONTAINING PROTEIN CBSX3, MITOCHONDRIAL"/>
    <property type="match status" value="1"/>
</dbReference>
<reference evidence="4 5" key="1">
    <citation type="submission" date="2016-01" db="EMBL/GenBank/DDBJ databases">
        <title>Annotation of Pseudomonas oryzihabitans USDA-ARS-USMARC-56511.</title>
        <authorList>
            <person name="Harhay G.P."/>
            <person name="Harhay D.M."/>
            <person name="Smith T.P.L."/>
            <person name="Bono J.L."/>
            <person name="Heaton M.P."/>
            <person name="Clawson M.L."/>
            <person name="Chitko-Mckown C.G."/>
            <person name="Capik S.F."/>
            <person name="DeDonder K.D."/>
            <person name="Apley M.D."/>
            <person name="Lubbers B.V."/>
            <person name="White B.J."/>
            <person name="Larson R.L."/>
        </authorList>
    </citation>
    <scope>NUCLEOTIDE SEQUENCE [LARGE SCALE GENOMIC DNA]</scope>
    <source>
        <strain evidence="4 5">USDA-ARS-USMARC-56511</strain>
    </source>
</reference>
<keyword evidence="4" id="KW-0418">Kinase</keyword>
<dbReference type="InterPro" id="IPR046342">
    <property type="entry name" value="CBS_dom_sf"/>
</dbReference>
<keyword evidence="4" id="KW-0808">Transferase</keyword>
<dbReference type="InterPro" id="IPR000644">
    <property type="entry name" value="CBS_dom"/>
</dbReference>
<feature type="domain" description="CBS" evidence="3">
    <location>
        <begin position="77"/>
        <end position="133"/>
    </location>
</feature>
<evidence type="ECO:0000256" key="1">
    <source>
        <dbReference type="ARBA" id="ARBA00023122"/>
    </source>
</evidence>
<dbReference type="CDD" id="cd04623">
    <property type="entry name" value="CBS_pair_bac_euk"/>
    <property type="match status" value="1"/>
</dbReference>
<dbReference type="AlphaFoldDB" id="A0A0U4X5M0"/>
<dbReference type="Pfam" id="PF00571">
    <property type="entry name" value="CBS"/>
    <property type="match status" value="2"/>
</dbReference>
<gene>
    <name evidence="4" type="ORF">APT59_21910</name>
</gene>
<dbReference type="KEGG" id="por:APT59_21910"/>
<sequence length="144" mass="15896">MKTVAQLLALKTQQDVYTITPDAWVLDALRLMAEKNVGALPVMRDGELVGIVSERDYARKVVLEGRSSYATPVSEIMTEAVIIVLPQQTVGDCMQMMTDHHLRHLPVMGNGKLIGLLSIGDLVKATTVQQAELIRHLEGYIRGE</sequence>
<dbReference type="GO" id="GO:0016301">
    <property type="term" value="F:kinase activity"/>
    <property type="evidence" value="ECO:0007669"/>
    <property type="project" value="UniProtKB-KW"/>
</dbReference>
<dbReference type="PROSITE" id="PS51371">
    <property type="entry name" value="CBS"/>
    <property type="match status" value="2"/>
</dbReference>
<dbReference type="SUPFAM" id="SSF54631">
    <property type="entry name" value="CBS-domain pair"/>
    <property type="match status" value="1"/>
</dbReference>